<evidence type="ECO:0000313" key="2">
    <source>
        <dbReference type="EMBL" id="KAF6002442.1"/>
    </source>
</evidence>
<dbReference type="PANTHER" id="PTHR42714">
    <property type="entry name" value="TRNA MODIFICATION GTPASE GTPBP3"/>
    <property type="match status" value="1"/>
</dbReference>
<evidence type="ECO:0000313" key="3">
    <source>
        <dbReference type="Proteomes" id="UP000530660"/>
    </source>
</evidence>
<feature type="domain" description="MnmE helical" evidence="1">
    <location>
        <begin position="3"/>
        <end position="86"/>
    </location>
</feature>
<comment type="caution">
    <text evidence="2">The sequence shown here is derived from an EMBL/GenBank/DDBJ whole genome shotgun (WGS) entry which is preliminary data.</text>
</comment>
<dbReference type="EMBL" id="VWRR01000010">
    <property type="protein sequence ID" value="KAF6002442.1"/>
    <property type="molecule type" value="Genomic_DNA"/>
</dbReference>
<dbReference type="SUPFAM" id="SSF116878">
    <property type="entry name" value="TrmE connector domain"/>
    <property type="match status" value="1"/>
</dbReference>
<dbReference type="SUPFAM" id="SSF52540">
    <property type="entry name" value="P-loop containing nucleoside triphosphate hydrolases"/>
    <property type="match status" value="1"/>
</dbReference>
<name>A0A7J7IH59_9RHOD</name>
<proteinExistence type="predicted"/>
<dbReference type="Proteomes" id="UP000530660">
    <property type="component" value="Unassembled WGS sequence"/>
</dbReference>
<accession>A0A7J7IH59</accession>
<dbReference type="InterPro" id="IPR025867">
    <property type="entry name" value="MnmE_helical"/>
</dbReference>
<organism evidence="2 3">
    <name type="scientific">Cyanidiococcus yangmingshanensis</name>
    <dbReference type="NCBI Taxonomy" id="2690220"/>
    <lineage>
        <taxon>Eukaryota</taxon>
        <taxon>Rhodophyta</taxon>
        <taxon>Bangiophyceae</taxon>
        <taxon>Cyanidiales</taxon>
        <taxon>Cyanidiaceae</taxon>
        <taxon>Cyanidiococcus</taxon>
    </lineage>
</organism>
<gene>
    <name evidence="2" type="ORF">F1559_002339</name>
</gene>
<protein>
    <recommendedName>
        <fullName evidence="1">MnmE helical domain-containing protein</fullName>
    </recommendedName>
</protein>
<keyword evidence="3" id="KW-1185">Reference proteome</keyword>
<evidence type="ECO:0000259" key="1">
    <source>
        <dbReference type="Pfam" id="PF12631"/>
    </source>
</evidence>
<dbReference type="AlphaFoldDB" id="A0A7J7IH59"/>
<dbReference type="Gene3D" id="1.20.120.430">
    <property type="entry name" value="tRNA modification GTPase MnmE domain 2"/>
    <property type="match status" value="1"/>
</dbReference>
<dbReference type="PANTHER" id="PTHR42714:SF6">
    <property type="entry name" value="TRANSLATION INITIATION FACTOR IF-2"/>
    <property type="match status" value="1"/>
</dbReference>
<dbReference type="GO" id="GO:0002098">
    <property type="term" value="P:tRNA wobble uridine modification"/>
    <property type="evidence" value="ECO:0007669"/>
    <property type="project" value="TreeGrafter"/>
</dbReference>
<dbReference type="OrthoDB" id="188276at2759"/>
<dbReference type="Pfam" id="PF12631">
    <property type="entry name" value="MnmE_helical"/>
    <property type="match status" value="1"/>
</dbReference>
<reference evidence="2 3" key="1">
    <citation type="journal article" date="2020" name="J. Phycol.">
        <title>Comparative genome analysis reveals Cyanidiococcus gen. nov., a new extremophilic red algal genus sister to Cyanidioschyzon (Cyanidioschyzonaceae, Rhodophyta).</title>
        <authorList>
            <person name="Liu S.-L."/>
            <person name="Chiang Y.-R."/>
            <person name="Yoon H.S."/>
            <person name="Fu H.-Y."/>
        </authorList>
    </citation>
    <scope>NUCLEOTIDE SEQUENCE [LARGE SCALE GENOMIC DNA]</scope>
    <source>
        <strain evidence="2 3">THAL066</strain>
    </source>
</reference>
<sequence length="141" mass="15377">MDLSQVEALADLIQADSLNGLALAVANLNGALRSQQTQWQEQLQEALAIVEAVLEFGEEHLEHEMEQRLVEATTLLRTVQQEIHTQIRLASPDGQRPELALTPRVILYGRVNAGKSSLFNAAGATRSIHCARCSGHNTGRG</sequence>
<dbReference type="InterPro" id="IPR027417">
    <property type="entry name" value="P-loop_NTPase"/>
</dbReference>
<dbReference type="GO" id="GO:0005737">
    <property type="term" value="C:cytoplasm"/>
    <property type="evidence" value="ECO:0007669"/>
    <property type="project" value="TreeGrafter"/>
</dbReference>
<dbReference type="InterPro" id="IPR027368">
    <property type="entry name" value="MnmE_dom2"/>
</dbReference>
<dbReference type="GO" id="GO:0030488">
    <property type="term" value="P:tRNA methylation"/>
    <property type="evidence" value="ECO:0007669"/>
    <property type="project" value="TreeGrafter"/>
</dbReference>
<dbReference type="Gene3D" id="3.40.50.300">
    <property type="entry name" value="P-loop containing nucleotide triphosphate hydrolases"/>
    <property type="match status" value="1"/>
</dbReference>